<evidence type="ECO:0000313" key="1">
    <source>
        <dbReference type="EMBL" id="CAG8809833.1"/>
    </source>
</evidence>
<comment type="caution">
    <text evidence="1">The sequence shown here is derived from an EMBL/GenBank/DDBJ whole genome shotgun (WGS) entry which is preliminary data.</text>
</comment>
<name>A0ACA9RU57_9GLOM</name>
<dbReference type="EMBL" id="CAJVQC010070590">
    <property type="protein sequence ID" value="CAG8809833.1"/>
    <property type="molecule type" value="Genomic_DNA"/>
</dbReference>
<gene>
    <name evidence="1" type="ORF">RPERSI_LOCUS22948</name>
</gene>
<accession>A0ACA9RU57</accession>
<organism evidence="1 2">
    <name type="scientific">Racocetra persica</name>
    <dbReference type="NCBI Taxonomy" id="160502"/>
    <lineage>
        <taxon>Eukaryota</taxon>
        <taxon>Fungi</taxon>
        <taxon>Fungi incertae sedis</taxon>
        <taxon>Mucoromycota</taxon>
        <taxon>Glomeromycotina</taxon>
        <taxon>Glomeromycetes</taxon>
        <taxon>Diversisporales</taxon>
        <taxon>Gigasporaceae</taxon>
        <taxon>Racocetra</taxon>
    </lineage>
</organism>
<protein>
    <submittedName>
        <fullName evidence="1">29237_t:CDS:1</fullName>
    </submittedName>
</protein>
<dbReference type="Proteomes" id="UP000789920">
    <property type="component" value="Unassembled WGS sequence"/>
</dbReference>
<keyword evidence="2" id="KW-1185">Reference proteome</keyword>
<sequence length="41" mass="5074">NIILTYYFTRLDMKDLPVQKLFELWVKGLSTWTRHIMRMTN</sequence>
<feature type="non-terminal residue" evidence="1">
    <location>
        <position position="1"/>
    </location>
</feature>
<feature type="non-terminal residue" evidence="1">
    <location>
        <position position="41"/>
    </location>
</feature>
<reference evidence="1" key="1">
    <citation type="submission" date="2021-06" db="EMBL/GenBank/DDBJ databases">
        <authorList>
            <person name="Kallberg Y."/>
            <person name="Tangrot J."/>
            <person name="Rosling A."/>
        </authorList>
    </citation>
    <scope>NUCLEOTIDE SEQUENCE</scope>
    <source>
        <strain evidence="1">MA461A</strain>
    </source>
</reference>
<proteinExistence type="predicted"/>
<evidence type="ECO:0000313" key="2">
    <source>
        <dbReference type="Proteomes" id="UP000789920"/>
    </source>
</evidence>